<evidence type="ECO:0000256" key="1">
    <source>
        <dbReference type="SAM" id="MobiDB-lite"/>
    </source>
</evidence>
<evidence type="ECO:0000313" key="2">
    <source>
        <dbReference type="EMBL" id="CAB4596812.1"/>
    </source>
</evidence>
<protein>
    <submittedName>
        <fullName evidence="4">Unannotated protein</fullName>
    </submittedName>
</protein>
<evidence type="ECO:0000313" key="4">
    <source>
        <dbReference type="EMBL" id="CAB4966773.1"/>
    </source>
</evidence>
<reference evidence="4" key="1">
    <citation type="submission" date="2020-05" db="EMBL/GenBank/DDBJ databases">
        <authorList>
            <person name="Chiriac C."/>
            <person name="Salcher M."/>
            <person name="Ghai R."/>
            <person name="Kavagutti S V."/>
        </authorList>
    </citation>
    <scope>NUCLEOTIDE SEQUENCE</scope>
</reference>
<dbReference type="EMBL" id="CAEZUH010000070">
    <property type="protein sequence ID" value="CAB4596812.1"/>
    <property type="molecule type" value="Genomic_DNA"/>
</dbReference>
<name>A0A6J7LJA6_9ZZZZ</name>
<feature type="region of interest" description="Disordered" evidence="1">
    <location>
        <begin position="1"/>
        <end position="22"/>
    </location>
</feature>
<dbReference type="Pfam" id="PF11228">
    <property type="entry name" value="DUF3027"/>
    <property type="match status" value="1"/>
</dbReference>
<evidence type="ECO:0000313" key="3">
    <source>
        <dbReference type="EMBL" id="CAB4720662.1"/>
    </source>
</evidence>
<dbReference type="AlphaFoldDB" id="A0A6J7LJA6"/>
<dbReference type="EMBL" id="CAFBNV010000079">
    <property type="protein sequence ID" value="CAB4966773.1"/>
    <property type="molecule type" value="Genomic_DNA"/>
</dbReference>
<dbReference type="InterPro" id="IPR021391">
    <property type="entry name" value="DUF3027"/>
</dbReference>
<feature type="compositionally biased region" description="Basic residues" evidence="1">
    <location>
        <begin position="1"/>
        <end position="12"/>
    </location>
</feature>
<dbReference type="EMBL" id="CAEZYN010000024">
    <property type="protein sequence ID" value="CAB4720662.1"/>
    <property type="molecule type" value="Genomic_DNA"/>
</dbReference>
<organism evidence="4">
    <name type="scientific">freshwater metagenome</name>
    <dbReference type="NCBI Taxonomy" id="449393"/>
    <lineage>
        <taxon>unclassified sequences</taxon>
        <taxon>metagenomes</taxon>
        <taxon>ecological metagenomes</taxon>
    </lineage>
</organism>
<gene>
    <name evidence="2" type="ORF">UFOPK1798_00757</name>
    <name evidence="3" type="ORF">UFOPK2715_00404</name>
    <name evidence="4" type="ORF">UFOPK3883_00876</name>
</gene>
<accession>A0A6J7LJA6</accession>
<sequence>MAKKKSLFKKLRKSESSLVAEPEAPVDEALLAEIAKPKVEEPVKPVIVRKPYIAPPKTYPEVVDVVVNKSDIFSALELAKNAAIEDAGKSEYVGEFYSIDSDEDRVATYLFEAKLPGYKGWRWAVTIAKLDDQSSPTICDVVLLPGSKALLAPNWVPYSQRIQPGDLGVGDVVPTSPDDERLVPVANALPGEEELDLAQLFEFGLGRARVLSIVGRDAASKRWYEGDRGPKAPIAAAAPKPCGSCGFFIPIAGSLRSAFGVCSNAISPEDARVVSIDHGCGAHSEALIKAE</sequence>
<proteinExistence type="predicted"/>